<evidence type="ECO:0000256" key="4">
    <source>
        <dbReference type="ARBA" id="ARBA00022833"/>
    </source>
</evidence>
<gene>
    <name evidence="7" type="ORF">PSANT_04108</name>
</gene>
<feature type="compositionally biased region" description="Basic and acidic residues" evidence="6">
    <location>
        <begin position="200"/>
        <end position="214"/>
    </location>
</feature>
<evidence type="ECO:0000256" key="6">
    <source>
        <dbReference type="SAM" id="MobiDB-lite"/>
    </source>
</evidence>
<keyword evidence="5" id="KW-0539">Nucleus</keyword>
<evidence type="ECO:0000256" key="2">
    <source>
        <dbReference type="ARBA" id="ARBA00022723"/>
    </source>
</evidence>
<evidence type="ECO:0000256" key="1">
    <source>
        <dbReference type="ARBA" id="ARBA00004123"/>
    </source>
</evidence>
<evidence type="ECO:0008006" key="9">
    <source>
        <dbReference type="Google" id="ProtNLM"/>
    </source>
</evidence>
<comment type="subcellular location">
    <subcellularLocation>
        <location evidence="1">Nucleus</location>
    </subcellularLocation>
</comment>
<organism evidence="7 8">
    <name type="scientific">Pseudozyma antarctica</name>
    <name type="common">Yeast</name>
    <name type="synonym">Candida antarctica</name>
    <dbReference type="NCBI Taxonomy" id="84753"/>
    <lineage>
        <taxon>Eukaryota</taxon>
        <taxon>Fungi</taxon>
        <taxon>Dikarya</taxon>
        <taxon>Basidiomycota</taxon>
        <taxon>Ustilaginomycotina</taxon>
        <taxon>Ustilaginomycetes</taxon>
        <taxon>Ustilaginales</taxon>
        <taxon>Ustilaginaceae</taxon>
        <taxon>Moesziomyces</taxon>
    </lineage>
</organism>
<dbReference type="GO" id="GO:0003676">
    <property type="term" value="F:nucleic acid binding"/>
    <property type="evidence" value="ECO:0007669"/>
    <property type="project" value="InterPro"/>
</dbReference>
<comment type="caution">
    <text evidence="7">The sequence shown here is derived from an EMBL/GenBank/DDBJ whole genome shotgun (WGS) entry which is preliminary data.</text>
</comment>
<feature type="region of interest" description="Disordered" evidence="6">
    <location>
        <begin position="59"/>
        <end position="214"/>
    </location>
</feature>
<dbReference type="GO" id="GO:0033314">
    <property type="term" value="P:mitotic DNA replication checkpoint signaling"/>
    <property type="evidence" value="ECO:0007669"/>
    <property type="project" value="TreeGrafter"/>
</dbReference>
<feature type="compositionally biased region" description="Polar residues" evidence="6">
    <location>
        <begin position="177"/>
        <end position="191"/>
    </location>
</feature>
<sequence>MADARSLLRAAANARAKTGGGGISDRFASYSASGALRCSACDYATIKHDSLWGAHVLSKSHRSNAARIREEELREAETRRTKDGKRKADDEEDDSNDGDSAGGGRSPREGATDNTGSGAKKPRTDTKAFAEASTAQAESIDPEWELFKSQMDASGPESGAPEERYDAGATIEAEAQLISQEGTNGAGTSTDDGAIEEQSAAEKEAQERARRELEEREEILSRLEEEQRQQDEADQRVSALKQRLQRIRQARLDKQKAATTDKAKA</sequence>
<evidence type="ECO:0000313" key="7">
    <source>
        <dbReference type="EMBL" id="SPO46422.1"/>
    </source>
</evidence>
<dbReference type="GO" id="GO:0033260">
    <property type="term" value="P:nuclear DNA replication"/>
    <property type="evidence" value="ECO:0007669"/>
    <property type="project" value="TreeGrafter"/>
</dbReference>
<reference evidence="7" key="1">
    <citation type="submission" date="2018-03" db="EMBL/GenBank/DDBJ databases">
        <authorList>
            <person name="Guldener U."/>
        </authorList>
    </citation>
    <scope>NUCLEOTIDE SEQUENCE [LARGE SCALE GENOMIC DNA]</scope>
    <source>
        <strain evidence="7">ATCC34888</strain>
    </source>
</reference>
<accession>A0A5C3FQ38</accession>
<keyword evidence="8" id="KW-1185">Reference proteome</keyword>
<dbReference type="PANTHER" id="PTHR13278:SF0">
    <property type="entry name" value="ZINC FINGER PROTEIN 830"/>
    <property type="match status" value="1"/>
</dbReference>
<proteinExistence type="predicted"/>
<protein>
    <recommendedName>
        <fullName evidence="9">Coiled-coil domain-containing protein 16</fullName>
    </recommendedName>
</protein>
<dbReference type="AlphaFoldDB" id="A0A5C3FQ38"/>
<feature type="compositionally biased region" description="Basic and acidic residues" evidence="6">
    <location>
        <begin position="67"/>
        <end position="89"/>
    </location>
</feature>
<keyword evidence="3" id="KW-0863">Zinc-finger</keyword>
<dbReference type="InterPro" id="IPR040050">
    <property type="entry name" value="ZNF830-like"/>
</dbReference>
<dbReference type="OrthoDB" id="77607at2759"/>
<evidence type="ECO:0000256" key="5">
    <source>
        <dbReference type="ARBA" id="ARBA00023242"/>
    </source>
</evidence>
<dbReference type="EMBL" id="OOIQ01000009">
    <property type="protein sequence ID" value="SPO46422.1"/>
    <property type="molecule type" value="Genomic_DNA"/>
</dbReference>
<dbReference type="PANTHER" id="PTHR13278">
    <property type="entry name" value="ZINC FINGER PROTEIN 830"/>
    <property type="match status" value="1"/>
</dbReference>
<dbReference type="GO" id="GO:0008270">
    <property type="term" value="F:zinc ion binding"/>
    <property type="evidence" value="ECO:0007669"/>
    <property type="project" value="UniProtKB-KW"/>
</dbReference>
<evidence type="ECO:0000256" key="3">
    <source>
        <dbReference type="ARBA" id="ARBA00022771"/>
    </source>
</evidence>
<name>A0A5C3FQ38_PSEA2</name>
<evidence type="ECO:0000313" key="8">
    <source>
        <dbReference type="Proteomes" id="UP000325008"/>
    </source>
</evidence>
<dbReference type="Proteomes" id="UP000325008">
    <property type="component" value="Unassembled WGS sequence"/>
</dbReference>
<keyword evidence="2" id="KW-0479">Metal-binding</keyword>
<dbReference type="GO" id="GO:0005681">
    <property type="term" value="C:spliceosomal complex"/>
    <property type="evidence" value="ECO:0007669"/>
    <property type="project" value="InterPro"/>
</dbReference>
<dbReference type="GO" id="GO:0044773">
    <property type="term" value="P:mitotic DNA damage checkpoint signaling"/>
    <property type="evidence" value="ECO:0007669"/>
    <property type="project" value="TreeGrafter"/>
</dbReference>
<keyword evidence="4" id="KW-0862">Zinc</keyword>